<dbReference type="SUPFAM" id="SSF161098">
    <property type="entry name" value="MetI-like"/>
    <property type="match status" value="1"/>
</dbReference>
<dbReference type="Gene3D" id="1.10.3720.10">
    <property type="entry name" value="MetI-like"/>
    <property type="match status" value="1"/>
</dbReference>
<dbReference type="GO" id="GO:0005886">
    <property type="term" value="C:plasma membrane"/>
    <property type="evidence" value="ECO:0007669"/>
    <property type="project" value="UniProtKB-SubCell"/>
</dbReference>
<evidence type="ECO:0000256" key="2">
    <source>
        <dbReference type="ARBA" id="ARBA00007069"/>
    </source>
</evidence>
<name>G2LFG0_CHLTF</name>
<dbReference type="GO" id="GO:0035435">
    <property type="term" value="P:phosphate ion transmembrane transport"/>
    <property type="evidence" value="ECO:0007669"/>
    <property type="project" value="InterPro"/>
</dbReference>
<evidence type="ECO:0000256" key="4">
    <source>
        <dbReference type="ARBA" id="ARBA00022448"/>
    </source>
</evidence>
<feature type="transmembrane region" description="Helical" evidence="9">
    <location>
        <begin position="152"/>
        <end position="174"/>
    </location>
</feature>
<keyword evidence="6 9" id="KW-0812">Transmembrane</keyword>
<accession>G2LFG0</accession>
<dbReference type="CDD" id="cd06261">
    <property type="entry name" value="TM_PBP2"/>
    <property type="match status" value="1"/>
</dbReference>
<keyword evidence="5 9" id="KW-1003">Cell membrane</keyword>
<evidence type="ECO:0000256" key="7">
    <source>
        <dbReference type="ARBA" id="ARBA00022989"/>
    </source>
</evidence>
<evidence type="ECO:0000313" key="11">
    <source>
        <dbReference type="EMBL" id="AEP11361.1"/>
    </source>
</evidence>
<sequence length="317" mass="34041">MTNPATTNPATADRLCDRAAARIRWARQLERGFVLAAWALLGLLAVVFLSLFAGVLQTGWERLQPDFFLTFASRRAAQAGILAAWVGTLVVMAVTAAVAIPLGVAAGVYLEEYARPGRLTTLIEVNIVNLAGVPSIVYGLLALGLFVRLLGLGASILTAGLTLGLLILPIVVVATREAIRTVPQSIREASYAVGATRWQTVWQHVLPAALPGILTGIIIGLARAIGETAPLVTIGAVTFIAFLPPAPFSPEAPFLSFDWLWAPFTALPIVTFDWTSRPNPAFRPNAAAAALVLTFLTAVMNATAVWLRYRLRQRQLW</sequence>
<evidence type="ECO:0000313" key="12">
    <source>
        <dbReference type="Proteomes" id="UP000006791"/>
    </source>
</evidence>
<dbReference type="GO" id="GO:0005315">
    <property type="term" value="F:phosphate transmembrane transporter activity"/>
    <property type="evidence" value="ECO:0007669"/>
    <property type="project" value="InterPro"/>
</dbReference>
<keyword evidence="12" id="KW-1185">Reference proteome</keyword>
<keyword evidence="8 9" id="KW-0472">Membrane</keyword>
<dbReference type="OrthoDB" id="9785113at2"/>
<evidence type="ECO:0000259" key="10">
    <source>
        <dbReference type="PROSITE" id="PS50928"/>
    </source>
</evidence>
<feature type="transmembrane region" description="Helical" evidence="9">
    <location>
        <begin position="286"/>
        <end position="307"/>
    </location>
</feature>
<dbReference type="PANTHER" id="PTHR43470:SF5">
    <property type="entry name" value="PHOSPHATE TRANSPORT SYSTEM PERMEASE PROTEIN PSTA"/>
    <property type="match status" value="1"/>
</dbReference>
<keyword evidence="4" id="KW-0813">Transport</keyword>
<feature type="domain" description="ABC transmembrane type-1" evidence="10">
    <location>
        <begin position="85"/>
        <end position="304"/>
    </location>
</feature>
<dbReference type="Pfam" id="PF00528">
    <property type="entry name" value="BPD_transp_1"/>
    <property type="match status" value="1"/>
</dbReference>
<feature type="transmembrane region" description="Helical" evidence="9">
    <location>
        <begin position="32"/>
        <end position="57"/>
    </location>
</feature>
<comment type="similarity">
    <text evidence="2 9">Belongs to the binding-protein-dependent transport system permease family. CysTW subfamily.</text>
</comment>
<dbReference type="AlphaFoldDB" id="G2LFG0"/>
<evidence type="ECO:0000256" key="5">
    <source>
        <dbReference type="ARBA" id="ARBA00022475"/>
    </source>
</evidence>
<dbReference type="NCBIfam" id="TIGR00974">
    <property type="entry name" value="3a0107s02c"/>
    <property type="match status" value="1"/>
</dbReference>
<organism evidence="11 12">
    <name type="scientific">Chloracidobacterium thermophilum (strain B)</name>
    <dbReference type="NCBI Taxonomy" id="981222"/>
    <lineage>
        <taxon>Bacteria</taxon>
        <taxon>Pseudomonadati</taxon>
        <taxon>Acidobacteriota</taxon>
        <taxon>Terriglobia</taxon>
        <taxon>Terriglobales</taxon>
        <taxon>Acidobacteriaceae</taxon>
        <taxon>Chloracidobacterium</taxon>
    </lineage>
</organism>
<dbReference type="HOGENOM" id="CLU_033621_2_1_0"/>
<dbReference type="STRING" id="981222.Cabther_A0604"/>
<dbReference type="InterPro" id="IPR035906">
    <property type="entry name" value="MetI-like_sf"/>
</dbReference>
<evidence type="ECO:0000256" key="1">
    <source>
        <dbReference type="ARBA" id="ARBA00004651"/>
    </source>
</evidence>
<comment type="subcellular location">
    <subcellularLocation>
        <location evidence="1 9">Cell membrane</location>
        <topology evidence="1 9">Multi-pass membrane protein</topology>
    </subcellularLocation>
</comment>
<evidence type="ECO:0000256" key="6">
    <source>
        <dbReference type="ARBA" id="ARBA00022692"/>
    </source>
</evidence>
<dbReference type="RefSeq" id="WP_014099099.1">
    <property type="nucleotide sequence ID" value="NC_016024.1"/>
</dbReference>
<dbReference type="EMBL" id="CP002514">
    <property type="protein sequence ID" value="AEP11361.1"/>
    <property type="molecule type" value="Genomic_DNA"/>
</dbReference>
<evidence type="ECO:0000256" key="9">
    <source>
        <dbReference type="RuleBase" id="RU363043"/>
    </source>
</evidence>
<feature type="transmembrane region" description="Helical" evidence="9">
    <location>
        <begin position="122"/>
        <end position="146"/>
    </location>
</feature>
<protein>
    <recommendedName>
        <fullName evidence="3 9">Phosphate transport system permease protein PstA</fullName>
    </recommendedName>
</protein>
<feature type="transmembrane region" description="Helical" evidence="9">
    <location>
        <begin position="205"/>
        <end position="225"/>
    </location>
</feature>
<keyword evidence="7 9" id="KW-1133">Transmembrane helix</keyword>
<dbReference type="InterPro" id="IPR000515">
    <property type="entry name" value="MetI-like"/>
</dbReference>
<gene>
    <name evidence="11" type="ordered locus">Cabther_A0604</name>
</gene>
<reference evidence="11 12" key="1">
    <citation type="journal article" date="2012" name="Environ. Microbiol.">
        <title>Complete genome of Candidatus Chloracidobacterium thermophilum, a chlorophyll-based photoheterotroph belonging to the phylum Acidobacteria.</title>
        <authorList>
            <person name="Garcia Costas A.M."/>
            <person name="Liu Z."/>
            <person name="Tomsho L.P."/>
            <person name="Schuster S.C."/>
            <person name="Ward D.M."/>
            <person name="Bryant D.A."/>
        </authorList>
    </citation>
    <scope>NUCLEOTIDE SEQUENCE [LARGE SCALE GENOMIC DNA]</scope>
    <source>
        <strain evidence="11 12">B</strain>
    </source>
</reference>
<dbReference type="Proteomes" id="UP000006791">
    <property type="component" value="Chromosome 1"/>
</dbReference>
<proteinExistence type="inferred from homology"/>
<dbReference type="PANTHER" id="PTHR43470">
    <property type="entry name" value="PHOSPHATE TRANSPORT SYSTEM PERMEASE PROTEIN PSTA-RELATED"/>
    <property type="match status" value="1"/>
</dbReference>
<feature type="transmembrane region" description="Helical" evidence="9">
    <location>
        <begin position="231"/>
        <end position="248"/>
    </location>
</feature>
<feature type="transmembrane region" description="Helical" evidence="9">
    <location>
        <begin position="77"/>
        <end position="110"/>
    </location>
</feature>
<dbReference type="KEGG" id="ctm:Cabther_A0604"/>
<dbReference type="InterPro" id="IPR005672">
    <property type="entry name" value="Phosphate_PstA"/>
</dbReference>
<evidence type="ECO:0000256" key="8">
    <source>
        <dbReference type="ARBA" id="ARBA00023136"/>
    </source>
</evidence>
<dbReference type="PROSITE" id="PS50928">
    <property type="entry name" value="ABC_TM1"/>
    <property type="match status" value="1"/>
</dbReference>
<evidence type="ECO:0000256" key="3">
    <source>
        <dbReference type="ARBA" id="ARBA00016864"/>
    </source>
</evidence>